<dbReference type="KEGG" id="pbap:Pla133_36330"/>
<dbReference type="AlphaFoldDB" id="A0A518BNI3"/>
<name>A0A518BNI3_9BACT</name>
<keyword evidence="3" id="KW-1185">Reference proteome</keyword>
<keyword evidence="1" id="KW-0812">Transmembrane</keyword>
<evidence type="ECO:0000256" key="1">
    <source>
        <dbReference type="SAM" id="Phobius"/>
    </source>
</evidence>
<feature type="transmembrane region" description="Helical" evidence="1">
    <location>
        <begin position="45"/>
        <end position="68"/>
    </location>
</feature>
<sequence length="269" mass="29583">MQPSDPLPRYRALARWALPVAAARFAVLWWLWISADQRMVAFAPTSGVVSLLVLVELLFLTTTVSAIADAHRAMGLQERFSRHALGLLFAALALPLLVSAYWRSEIAELVGTSSTWLRTVHEPEPINPVWDPWAEEKLAQADWLVRWRRGEILAVELVFAFGLALNHVAWARAAGRTPVASALFAAIGGWVLALVTVAVFGLYEMTFDFIHHGILAAPLLVDWTTLPFPWGTEALVTTPFVLAFLLALRVIARRPVSGSGWSGPASSRS</sequence>
<proteinExistence type="predicted"/>
<feature type="transmembrane region" description="Helical" evidence="1">
    <location>
        <begin position="234"/>
        <end position="252"/>
    </location>
</feature>
<reference evidence="2 3" key="1">
    <citation type="submission" date="2019-02" db="EMBL/GenBank/DDBJ databases">
        <title>Deep-cultivation of Planctomycetes and their phenomic and genomic characterization uncovers novel biology.</title>
        <authorList>
            <person name="Wiegand S."/>
            <person name="Jogler M."/>
            <person name="Boedeker C."/>
            <person name="Pinto D."/>
            <person name="Vollmers J."/>
            <person name="Rivas-Marin E."/>
            <person name="Kohn T."/>
            <person name="Peeters S.H."/>
            <person name="Heuer A."/>
            <person name="Rast P."/>
            <person name="Oberbeckmann S."/>
            <person name="Bunk B."/>
            <person name="Jeske O."/>
            <person name="Meyerdierks A."/>
            <person name="Storesund J.E."/>
            <person name="Kallscheuer N."/>
            <person name="Luecker S."/>
            <person name="Lage O.M."/>
            <person name="Pohl T."/>
            <person name="Merkel B.J."/>
            <person name="Hornburger P."/>
            <person name="Mueller R.-W."/>
            <person name="Bruemmer F."/>
            <person name="Labrenz M."/>
            <person name="Spormann A.M."/>
            <person name="Op den Camp H."/>
            <person name="Overmann J."/>
            <person name="Amann R."/>
            <person name="Jetten M.S.M."/>
            <person name="Mascher T."/>
            <person name="Medema M.H."/>
            <person name="Devos D.P."/>
            <person name="Kaster A.-K."/>
            <person name="Ovreas L."/>
            <person name="Rohde M."/>
            <person name="Galperin M.Y."/>
            <person name="Jogler C."/>
        </authorList>
    </citation>
    <scope>NUCLEOTIDE SEQUENCE [LARGE SCALE GENOMIC DNA]</scope>
    <source>
        <strain evidence="2 3">Pla133</strain>
    </source>
</reference>
<feature type="transmembrane region" description="Helical" evidence="1">
    <location>
        <begin position="182"/>
        <end position="203"/>
    </location>
</feature>
<accession>A0A518BNI3</accession>
<protein>
    <submittedName>
        <fullName evidence="2">Uncharacterized protein</fullName>
    </submittedName>
</protein>
<evidence type="ECO:0000313" key="3">
    <source>
        <dbReference type="Proteomes" id="UP000316921"/>
    </source>
</evidence>
<keyword evidence="1" id="KW-1133">Transmembrane helix</keyword>
<dbReference type="RefSeq" id="WP_145067626.1">
    <property type="nucleotide sequence ID" value="NZ_CP036287.1"/>
</dbReference>
<dbReference type="Proteomes" id="UP000316921">
    <property type="component" value="Chromosome"/>
</dbReference>
<evidence type="ECO:0000313" key="2">
    <source>
        <dbReference type="EMBL" id="QDU68535.1"/>
    </source>
</evidence>
<dbReference type="EMBL" id="CP036287">
    <property type="protein sequence ID" value="QDU68535.1"/>
    <property type="molecule type" value="Genomic_DNA"/>
</dbReference>
<feature type="transmembrane region" description="Helical" evidence="1">
    <location>
        <begin position="80"/>
        <end position="102"/>
    </location>
</feature>
<feature type="transmembrane region" description="Helical" evidence="1">
    <location>
        <begin position="12"/>
        <end position="33"/>
    </location>
</feature>
<keyword evidence="1" id="KW-0472">Membrane</keyword>
<gene>
    <name evidence="2" type="ORF">Pla133_36330</name>
</gene>
<feature type="transmembrane region" description="Helical" evidence="1">
    <location>
        <begin position="152"/>
        <end position="170"/>
    </location>
</feature>
<organism evidence="2 3">
    <name type="scientific">Engelhardtia mirabilis</name>
    <dbReference type="NCBI Taxonomy" id="2528011"/>
    <lineage>
        <taxon>Bacteria</taxon>
        <taxon>Pseudomonadati</taxon>
        <taxon>Planctomycetota</taxon>
        <taxon>Planctomycetia</taxon>
        <taxon>Planctomycetia incertae sedis</taxon>
        <taxon>Engelhardtia</taxon>
    </lineage>
</organism>